<dbReference type="InterPro" id="IPR012319">
    <property type="entry name" value="FPG_cat"/>
</dbReference>
<dbReference type="InterPro" id="IPR010979">
    <property type="entry name" value="Ribosomal_uS13-like_H2TH"/>
</dbReference>
<evidence type="ECO:0000259" key="16">
    <source>
        <dbReference type="PROSITE" id="PS51066"/>
    </source>
</evidence>
<comment type="catalytic activity">
    <reaction evidence="14 15">
        <text>2'-deoxyribonucleotide-(2'-deoxyribose 5'-phosphate)-2'-deoxyribonucleotide-DNA = a 3'-end 2'-deoxyribonucleotide-(2,3-dehydro-2,3-deoxyribose 5'-phosphate)-DNA + a 5'-end 5'-phospho-2'-deoxyribonucleoside-DNA + H(+)</text>
        <dbReference type="Rhea" id="RHEA:66592"/>
        <dbReference type="Rhea" id="RHEA-COMP:13180"/>
        <dbReference type="Rhea" id="RHEA-COMP:16897"/>
        <dbReference type="Rhea" id="RHEA-COMP:17067"/>
        <dbReference type="ChEBI" id="CHEBI:15378"/>
        <dbReference type="ChEBI" id="CHEBI:136412"/>
        <dbReference type="ChEBI" id="CHEBI:157695"/>
        <dbReference type="ChEBI" id="CHEBI:167181"/>
        <dbReference type="EC" id="4.2.99.18"/>
    </reaction>
</comment>
<dbReference type="SMART" id="SM01232">
    <property type="entry name" value="H2TH"/>
    <property type="match status" value="1"/>
</dbReference>
<dbReference type="PROSITE" id="PS01242">
    <property type="entry name" value="ZF_FPG_1"/>
    <property type="match status" value="1"/>
</dbReference>
<gene>
    <name evidence="15" type="primary">mutM</name>
    <name evidence="15" type="synonym">fpg</name>
    <name evidence="18" type="ORF">EV676_102592</name>
</gene>
<keyword evidence="8 15" id="KW-0862">Zinc</keyword>
<evidence type="ECO:0000256" key="5">
    <source>
        <dbReference type="ARBA" id="ARBA00022763"/>
    </source>
</evidence>
<dbReference type="GO" id="GO:0034039">
    <property type="term" value="F:8-oxo-7,8-dihydroguanine DNA N-glycosylase activity"/>
    <property type="evidence" value="ECO:0007669"/>
    <property type="project" value="TreeGrafter"/>
</dbReference>
<dbReference type="GO" id="GO:0006284">
    <property type="term" value="P:base-excision repair"/>
    <property type="evidence" value="ECO:0007669"/>
    <property type="project" value="InterPro"/>
</dbReference>
<feature type="active site" description="Schiff-base intermediate with DNA" evidence="15">
    <location>
        <position position="2"/>
    </location>
</feature>
<dbReference type="InterPro" id="IPR000214">
    <property type="entry name" value="Znf_DNA_glyclase/AP_lyase"/>
</dbReference>
<feature type="domain" description="Formamidopyrimidine-DNA glycosylase catalytic" evidence="17">
    <location>
        <begin position="2"/>
        <end position="110"/>
    </location>
</feature>
<feature type="domain" description="FPG-type" evidence="16">
    <location>
        <begin position="236"/>
        <end position="270"/>
    </location>
</feature>
<dbReference type="GO" id="GO:0003684">
    <property type="term" value="F:damaged DNA binding"/>
    <property type="evidence" value="ECO:0007669"/>
    <property type="project" value="InterPro"/>
</dbReference>
<dbReference type="Pfam" id="PF06831">
    <property type="entry name" value="H2TH"/>
    <property type="match status" value="1"/>
</dbReference>
<dbReference type="InterPro" id="IPR020629">
    <property type="entry name" value="FPG_Glyclase"/>
</dbReference>
<protein>
    <recommendedName>
        <fullName evidence="15">Formamidopyrimidine-DNA glycosylase</fullName>
        <shortName evidence="15">Fapy-DNA glycosylase</shortName>
        <ecNumber evidence="15">3.2.2.23</ecNumber>
    </recommendedName>
    <alternativeName>
        <fullName evidence="15">DNA-(apurinic or apyrimidinic site) lyase MutM</fullName>
        <shortName evidence="15">AP lyase MutM</shortName>
        <ecNumber evidence="15">4.2.99.18</ecNumber>
    </alternativeName>
</protein>
<keyword evidence="13 15" id="KW-0326">Glycosidase</keyword>
<comment type="caution">
    <text evidence="18">The sequence shown here is derived from an EMBL/GenBank/DDBJ whole genome shotgun (WGS) entry which is preliminary data.</text>
</comment>
<dbReference type="InterPro" id="IPR015886">
    <property type="entry name" value="H2TH_FPG"/>
</dbReference>
<evidence type="ECO:0000256" key="9">
    <source>
        <dbReference type="ARBA" id="ARBA00023125"/>
    </source>
</evidence>
<proteinExistence type="inferred from homology"/>
<keyword evidence="11 15" id="KW-0456">Lyase</keyword>
<feature type="active site" description="Proton donor" evidence="15">
    <location>
        <position position="3"/>
    </location>
</feature>
<dbReference type="SMART" id="SM00898">
    <property type="entry name" value="Fapy_DNA_glyco"/>
    <property type="match status" value="1"/>
</dbReference>
<keyword evidence="4 15" id="KW-0479">Metal-binding</keyword>
<keyword evidence="9 15" id="KW-0238">DNA-binding</keyword>
<dbReference type="SUPFAM" id="SSF46946">
    <property type="entry name" value="S13-like H2TH domain"/>
    <property type="match status" value="1"/>
</dbReference>
<evidence type="ECO:0000256" key="4">
    <source>
        <dbReference type="ARBA" id="ARBA00022723"/>
    </source>
</evidence>
<feature type="binding site" evidence="15">
    <location>
        <position position="151"/>
    </location>
    <ligand>
        <name>DNA</name>
        <dbReference type="ChEBI" id="CHEBI:16991"/>
    </ligand>
</feature>
<evidence type="ECO:0000313" key="18">
    <source>
        <dbReference type="EMBL" id="TCP09078.1"/>
    </source>
</evidence>
<dbReference type="EC" id="3.2.2.23" evidence="15"/>
<evidence type="ECO:0000256" key="6">
    <source>
        <dbReference type="ARBA" id="ARBA00022771"/>
    </source>
</evidence>
<keyword evidence="7 15" id="KW-0378">Hydrolase</keyword>
<comment type="subunit">
    <text evidence="3 15">Monomer.</text>
</comment>
<dbReference type="EC" id="4.2.99.18" evidence="15"/>
<dbReference type="HAMAP" id="MF_00103">
    <property type="entry name" value="Fapy_DNA_glycosyl"/>
    <property type="match status" value="1"/>
</dbReference>
<name>A0AA46DGY2_9BURK</name>
<reference evidence="18 19" key="1">
    <citation type="submission" date="2019-03" db="EMBL/GenBank/DDBJ databases">
        <title>Genomic Encyclopedia of Type Strains, Phase IV (KMG-IV): sequencing the most valuable type-strain genomes for metagenomic binning, comparative biology and taxonomic classification.</title>
        <authorList>
            <person name="Goeker M."/>
        </authorList>
    </citation>
    <scope>NUCLEOTIDE SEQUENCE [LARGE SCALE GENOMIC DNA]</scope>
    <source>
        <strain evidence="18 19">DSM 15264</strain>
    </source>
</reference>
<evidence type="ECO:0000256" key="14">
    <source>
        <dbReference type="ARBA" id="ARBA00044632"/>
    </source>
</evidence>
<dbReference type="Proteomes" id="UP000294772">
    <property type="component" value="Unassembled WGS sequence"/>
</dbReference>
<feature type="active site" description="Proton donor; for delta-elimination activity" evidence="15">
    <location>
        <position position="260"/>
    </location>
</feature>
<keyword evidence="6 15" id="KW-0863">Zinc-finger</keyword>
<feature type="binding site" evidence="15">
    <location>
        <position position="89"/>
    </location>
    <ligand>
        <name>DNA</name>
        <dbReference type="ChEBI" id="CHEBI:16991"/>
    </ligand>
</feature>
<dbReference type="CDD" id="cd08966">
    <property type="entry name" value="EcFpg-like_N"/>
    <property type="match status" value="1"/>
</dbReference>
<evidence type="ECO:0000256" key="11">
    <source>
        <dbReference type="ARBA" id="ARBA00023239"/>
    </source>
</evidence>
<keyword evidence="12 15" id="KW-0511">Multifunctional enzyme</keyword>
<dbReference type="InterPro" id="IPR015887">
    <property type="entry name" value="DNA_glyclase_Znf_dom_DNA_BS"/>
</dbReference>
<dbReference type="PROSITE" id="PS51066">
    <property type="entry name" value="ZF_FPG_2"/>
    <property type="match status" value="1"/>
</dbReference>
<dbReference type="InterPro" id="IPR035937">
    <property type="entry name" value="FPG_N"/>
</dbReference>
<dbReference type="Gene3D" id="3.20.190.10">
    <property type="entry name" value="MutM-like, N-terminal"/>
    <property type="match status" value="1"/>
</dbReference>
<dbReference type="NCBIfam" id="TIGR00577">
    <property type="entry name" value="fpg"/>
    <property type="match status" value="1"/>
</dbReference>
<evidence type="ECO:0000256" key="2">
    <source>
        <dbReference type="ARBA" id="ARBA00009409"/>
    </source>
</evidence>
<dbReference type="PROSITE" id="PS51068">
    <property type="entry name" value="FPG_CAT"/>
    <property type="match status" value="1"/>
</dbReference>
<evidence type="ECO:0000256" key="12">
    <source>
        <dbReference type="ARBA" id="ARBA00023268"/>
    </source>
</evidence>
<comment type="catalytic activity">
    <reaction evidence="1 15">
        <text>Hydrolysis of DNA containing ring-opened 7-methylguanine residues, releasing 2,6-diamino-4-hydroxy-5-(N-methyl)formamidopyrimidine.</text>
        <dbReference type="EC" id="3.2.2.23"/>
    </reaction>
</comment>
<comment type="similarity">
    <text evidence="2 15">Belongs to the FPG family.</text>
</comment>
<evidence type="ECO:0000313" key="19">
    <source>
        <dbReference type="Proteomes" id="UP000294772"/>
    </source>
</evidence>
<evidence type="ECO:0000256" key="8">
    <source>
        <dbReference type="ARBA" id="ARBA00022833"/>
    </source>
</evidence>
<evidence type="ECO:0000256" key="13">
    <source>
        <dbReference type="ARBA" id="ARBA00023295"/>
    </source>
</evidence>
<dbReference type="InterPro" id="IPR010663">
    <property type="entry name" value="Znf_FPG/IleRS"/>
</dbReference>
<comment type="cofactor">
    <cofactor evidence="15">
        <name>Zn(2+)</name>
        <dbReference type="ChEBI" id="CHEBI:29105"/>
    </cofactor>
    <text evidence="15">Binds 1 zinc ion per subunit.</text>
</comment>
<dbReference type="Pfam" id="PF06827">
    <property type="entry name" value="zf-FPG_IleRS"/>
    <property type="match status" value="1"/>
</dbReference>
<dbReference type="Gene3D" id="1.10.8.50">
    <property type="match status" value="1"/>
</dbReference>
<evidence type="ECO:0000259" key="17">
    <source>
        <dbReference type="PROSITE" id="PS51068"/>
    </source>
</evidence>
<organism evidence="18 19">
    <name type="scientific">Caldimonas thermodepolymerans</name>
    <dbReference type="NCBI Taxonomy" id="215580"/>
    <lineage>
        <taxon>Bacteria</taxon>
        <taxon>Pseudomonadati</taxon>
        <taxon>Pseudomonadota</taxon>
        <taxon>Betaproteobacteria</taxon>
        <taxon>Burkholderiales</taxon>
        <taxon>Sphaerotilaceae</taxon>
        <taxon>Caldimonas</taxon>
    </lineage>
</organism>
<dbReference type="NCBIfam" id="NF002211">
    <property type="entry name" value="PRK01103.1"/>
    <property type="match status" value="1"/>
</dbReference>
<evidence type="ECO:0000256" key="1">
    <source>
        <dbReference type="ARBA" id="ARBA00001668"/>
    </source>
</evidence>
<dbReference type="RefSeq" id="WP_132764055.1">
    <property type="nucleotide sequence ID" value="NZ_CALFFA010000017.1"/>
</dbReference>
<dbReference type="GO" id="GO:0008270">
    <property type="term" value="F:zinc ion binding"/>
    <property type="evidence" value="ECO:0007669"/>
    <property type="project" value="UniProtKB-UniRule"/>
</dbReference>
<keyword evidence="5 15" id="KW-0227">DNA damage</keyword>
<keyword evidence="10 15" id="KW-0234">DNA repair</keyword>
<sequence>MPELPEVEVTRLSFADRIQGARIEAVRLGKPLRWPLGCAPERLVGQAVGTVSRRGKYLWMALDEGGLLLHLGMSGSLRFAPLAPPPGPHDHFDLATDRGLLRLHDPRRFGAVVWAPALDAPPAVKLLGTLGIEPFDPAFDGAYLHQRLRGRRVSIKQALLAGDIVVGVGNIYASEVLFGAGIDPRTAAGRIGLARCERLAASIRTTLRRALEVGGSTLRDFRNAEGQSGYFQLETQVYDREGLPCRRCGTPVRRIQQGQRSTFFCPQCQRR</sequence>
<evidence type="ECO:0000256" key="15">
    <source>
        <dbReference type="HAMAP-Rule" id="MF_00103"/>
    </source>
</evidence>
<evidence type="ECO:0000256" key="3">
    <source>
        <dbReference type="ARBA" id="ARBA00011245"/>
    </source>
</evidence>
<feature type="active site" description="Proton donor; for beta-elimination activity" evidence="15">
    <location>
        <position position="56"/>
    </location>
</feature>
<dbReference type="SUPFAM" id="SSF57716">
    <property type="entry name" value="Glucocorticoid receptor-like (DNA-binding domain)"/>
    <property type="match status" value="1"/>
</dbReference>
<dbReference type="PANTHER" id="PTHR22993">
    <property type="entry name" value="FORMAMIDOPYRIMIDINE-DNA GLYCOSYLASE"/>
    <property type="match status" value="1"/>
</dbReference>
<dbReference type="GO" id="GO:0140078">
    <property type="term" value="F:class I DNA-(apurinic or apyrimidinic site) endonuclease activity"/>
    <property type="evidence" value="ECO:0007669"/>
    <property type="project" value="UniProtKB-EC"/>
</dbReference>
<accession>A0AA46DGY2</accession>
<evidence type="ECO:0000256" key="10">
    <source>
        <dbReference type="ARBA" id="ARBA00023204"/>
    </source>
</evidence>
<comment type="function">
    <text evidence="15">Involved in base excision repair of DNA damaged by oxidation or by mutagenic agents. Acts as DNA glycosylase that recognizes and removes damaged bases. Has a preference for oxidized purines, such as 7,8-dihydro-8-oxoguanine (8-oxoG). Has AP (apurinic/apyrimidinic) lyase activity and introduces nicks in the DNA strand. Cleaves the DNA backbone by beta-delta elimination to generate a single-strand break at the site of the removed base with both 3'- and 5'-phosphates.</text>
</comment>
<dbReference type="Pfam" id="PF01149">
    <property type="entry name" value="Fapy_DNA_glyco"/>
    <property type="match status" value="1"/>
</dbReference>
<feature type="binding site" evidence="15">
    <location>
        <position position="107"/>
    </location>
    <ligand>
        <name>DNA</name>
        <dbReference type="ChEBI" id="CHEBI:16991"/>
    </ligand>
</feature>
<dbReference type="SUPFAM" id="SSF81624">
    <property type="entry name" value="N-terminal domain of MutM-like DNA repair proteins"/>
    <property type="match status" value="1"/>
</dbReference>
<evidence type="ECO:0000256" key="7">
    <source>
        <dbReference type="ARBA" id="ARBA00022801"/>
    </source>
</evidence>
<dbReference type="EMBL" id="SLXF01000002">
    <property type="protein sequence ID" value="TCP09078.1"/>
    <property type="molecule type" value="Genomic_DNA"/>
</dbReference>
<dbReference type="PANTHER" id="PTHR22993:SF9">
    <property type="entry name" value="FORMAMIDOPYRIMIDINE-DNA GLYCOSYLASE"/>
    <property type="match status" value="1"/>
</dbReference>
<dbReference type="AlphaFoldDB" id="A0AA46DGY2"/>
<dbReference type="FunFam" id="1.10.8.50:FF:000003">
    <property type="entry name" value="Formamidopyrimidine-DNA glycosylase"/>
    <property type="match status" value="1"/>
</dbReference>